<evidence type="ECO:0000313" key="2">
    <source>
        <dbReference type="Proteomes" id="UP000814140"/>
    </source>
</evidence>
<protein>
    <submittedName>
        <fullName evidence="1">Uncharacterized protein</fullName>
    </submittedName>
</protein>
<organism evidence="1 2">
    <name type="scientific">Artomyces pyxidatus</name>
    <dbReference type="NCBI Taxonomy" id="48021"/>
    <lineage>
        <taxon>Eukaryota</taxon>
        <taxon>Fungi</taxon>
        <taxon>Dikarya</taxon>
        <taxon>Basidiomycota</taxon>
        <taxon>Agaricomycotina</taxon>
        <taxon>Agaricomycetes</taxon>
        <taxon>Russulales</taxon>
        <taxon>Auriscalpiaceae</taxon>
        <taxon>Artomyces</taxon>
    </lineage>
</organism>
<evidence type="ECO:0000313" key="1">
    <source>
        <dbReference type="EMBL" id="KAI0063585.1"/>
    </source>
</evidence>
<comment type="caution">
    <text evidence="1">The sequence shown here is derived from an EMBL/GenBank/DDBJ whole genome shotgun (WGS) entry which is preliminary data.</text>
</comment>
<dbReference type="EMBL" id="MU277202">
    <property type="protein sequence ID" value="KAI0063585.1"/>
    <property type="molecule type" value="Genomic_DNA"/>
</dbReference>
<dbReference type="Proteomes" id="UP000814140">
    <property type="component" value="Unassembled WGS sequence"/>
</dbReference>
<sequence>MKISAVVLAFTSVSLAFAASLPQCEGDRCLLGFESQVEHVRPAQDCAIEATEVTCEINLHPVVICTLLRVYIDPILLIYDPDQNVASLSPQGSLGCCTKMMRLSLPSVDSILRQLCDKVKARSRYLQILFIQWLAIAGYVGFGSENAHRRTRLLQGAVLLGDLFRAMDGLELRYISDLLYACRPSVASLMSPSFEEIAKTPIGCRASSALPHGLPNLTRESYRALTLSATSEKKSSIEEGRGRPAIVLEDFFYLSGDSDPGIRPV</sequence>
<name>A0ACB8T6N0_9AGAM</name>
<accession>A0ACB8T6N0</accession>
<gene>
    <name evidence="1" type="ORF">BV25DRAFT_1837556</name>
</gene>
<keyword evidence="2" id="KW-1185">Reference proteome</keyword>
<reference evidence="1" key="2">
    <citation type="journal article" date="2022" name="New Phytol.">
        <title>Evolutionary transition to the ectomycorrhizal habit in the genomes of a hyperdiverse lineage of mushroom-forming fungi.</title>
        <authorList>
            <person name="Looney B."/>
            <person name="Miyauchi S."/>
            <person name="Morin E."/>
            <person name="Drula E."/>
            <person name="Courty P.E."/>
            <person name="Kohler A."/>
            <person name="Kuo A."/>
            <person name="LaButti K."/>
            <person name="Pangilinan J."/>
            <person name="Lipzen A."/>
            <person name="Riley R."/>
            <person name="Andreopoulos W."/>
            <person name="He G."/>
            <person name="Johnson J."/>
            <person name="Nolan M."/>
            <person name="Tritt A."/>
            <person name="Barry K.W."/>
            <person name="Grigoriev I.V."/>
            <person name="Nagy L.G."/>
            <person name="Hibbett D."/>
            <person name="Henrissat B."/>
            <person name="Matheny P.B."/>
            <person name="Labbe J."/>
            <person name="Martin F.M."/>
        </authorList>
    </citation>
    <scope>NUCLEOTIDE SEQUENCE</scope>
    <source>
        <strain evidence="1">HHB10654</strain>
    </source>
</reference>
<proteinExistence type="predicted"/>
<reference evidence="1" key="1">
    <citation type="submission" date="2021-03" db="EMBL/GenBank/DDBJ databases">
        <authorList>
            <consortium name="DOE Joint Genome Institute"/>
            <person name="Ahrendt S."/>
            <person name="Looney B.P."/>
            <person name="Miyauchi S."/>
            <person name="Morin E."/>
            <person name="Drula E."/>
            <person name="Courty P.E."/>
            <person name="Chicoki N."/>
            <person name="Fauchery L."/>
            <person name="Kohler A."/>
            <person name="Kuo A."/>
            <person name="Labutti K."/>
            <person name="Pangilinan J."/>
            <person name="Lipzen A."/>
            <person name="Riley R."/>
            <person name="Andreopoulos W."/>
            <person name="He G."/>
            <person name="Johnson J."/>
            <person name="Barry K.W."/>
            <person name="Grigoriev I.V."/>
            <person name="Nagy L."/>
            <person name="Hibbett D."/>
            <person name="Henrissat B."/>
            <person name="Matheny P.B."/>
            <person name="Labbe J."/>
            <person name="Martin F."/>
        </authorList>
    </citation>
    <scope>NUCLEOTIDE SEQUENCE</scope>
    <source>
        <strain evidence="1">HHB10654</strain>
    </source>
</reference>